<accession>A0ABX7WY47</accession>
<evidence type="ECO:0000313" key="2">
    <source>
        <dbReference type="EMBL" id="QTR47313.1"/>
    </source>
</evidence>
<feature type="region of interest" description="Disordered" evidence="1">
    <location>
        <begin position="108"/>
        <end position="133"/>
    </location>
</feature>
<evidence type="ECO:0000256" key="1">
    <source>
        <dbReference type="SAM" id="MobiDB-lite"/>
    </source>
</evidence>
<gene>
    <name evidence="2" type="ORF">J9253_05075</name>
</gene>
<keyword evidence="3" id="KW-1185">Reference proteome</keyword>
<protein>
    <submittedName>
        <fullName evidence="2">Uncharacterized protein</fullName>
    </submittedName>
</protein>
<dbReference type="EMBL" id="CP072801">
    <property type="protein sequence ID" value="QTR47313.1"/>
    <property type="molecule type" value="Genomic_DNA"/>
</dbReference>
<dbReference type="Proteomes" id="UP000672039">
    <property type="component" value="Chromosome"/>
</dbReference>
<reference evidence="2 3" key="1">
    <citation type="submission" date="2021-04" db="EMBL/GenBank/DDBJ databases">
        <title>Genomics, taxonomy and metabolism of representatives of sulfur bacteria of the genus Thiothrix: Thiothrix fructosivorans QT, Thiothrix unzii A1T and three new species, Thiothrix subterranea sp. nov., Thiothrix litoralis sp. nov. and 'Candidatus Thiothrix anitrata' sp. nov.</title>
        <authorList>
            <person name="Ravin N.V."/>
            <person name="Smolyakov D."/>
            <person name="Rudenko T.S."/>
            <person name="Mardanov A.V."/>
            <person name="Beletsky A.V."/>
            <person name="Markov N.D."/>
            <person name="Fomenkov A.I."/>
            <person name="Roberts R.J."/>
            <person name="Karnachuk O.V."/>
            <person name="Novikov A."/>
            <person name="Grabovich M.Y."/>
        </authorList>
    </citation>
    <scope>NUCLEOTIDE SEQUENCE [LARGE SCALE GENOMIC DNA]</scope>
    <source>
        <strain evidence="2 3">AS</strain>
    </source>
</reference>
<organism evidence="2 3">
    <name type="scientific">Thiothrix litoralis</name>
    <dbReference type="NCBI Taxonomy" id="2891210"/>
    <lineage>
        <taxon>Bacteria</taxon>
        <taxon>Pseudomonadati</taxon>
        <taxon>Pseudomonadota</taxon>
        <taxon>Gammaproteobacteria</taxon>
        <taxon>Thiotrichales</taxon>
        <taxon>Thiotrichaceae</taxon>
        <taxon>Thiothrix</taxon>
    </lineage>
</organism>
<feature type="compositionally biased region" description="Basic residues" evidence="1">
    <location>
        <begin position="113"/>
        <end position="126"/>
    </location>
</feature>
<dbReference type="RefSeq" id="WP_210223588.1">
    <property type="nucleotide sequence ID" value="NZ_CP072801.1"/>
</dbReference>
<name>A0ABX7WY47_9GAMM</name>
<sequence length="133" mass="14590">MFNGTSTVGKPNCQRQQNRGDLLIGASKNMAGQRMADGTPYPSGMAIAHVKLVDCVPFNAKQHGKAAGCDRDTAQDCEDSGDWAWIFADARAIEPFPVKGRIAYALFGDPHQPRQRHLRPNQRQHQHQPAGNA</sequence>
<evidence type="ECO:0000313" key="3">
    <source>
        <dbReference type="Proteomes" id="UP000672039"/>
    </source>
</evidence>
<proteinExistence type="predicted"/>